<evidence type="ECO:0000313" key="2">
    <source>
        <dbReference type="EMBL" id="RLM57796.1"/>
    </source>
</evidence>
<organism evidence="2 3">
    <name type="scientific">Panicum miliaceum</name>
    <name type="common">Proso millet</name>
    <name type="synonym">Broomcorn millet</name>
    <dbReference type="NCBI Taxonomy" id="4540"/>
    <lineage>
        <taxon>Eukaryota</taxon>
        <taxon>Viridiplantae</taxon>
        <taxon>Streptophyta</taxon>
        <taxon>Embryophyta</taxon>
        <taxon>Tracheophyta</taxon>
        <taxon>Spermatophyta</taxon>
        <taxon>Magnoliopsida</taxon>
        <taxon>Liliopsida</taxon>
        <taxon>Poales</taxon>
        <taxon>Poaceae</taxon>
        <taxon>PACMAD clade</taxon>
        <taxon>Panicoideae</taxon>
        <taxon>Panicodae</taxon>
        <taxon>Paniceae</taxon>
        <taxon>Panicinae</taxon>
        <taxon>Panicum</taxon>
        <taxon>Panicum sect. Panicum</taxon>
    </lineage>
</organism>
<reference evidence="3" key="1">
    <citation type="journal article" date="2019" name="Nat. Commun.">
        <title>The genome of broomcorn millet.</title>
        <authorList>
            <person name="Zou C."/>
            <person name="Miki D."/>
            <person name="Li D."/>
            <person name="Tang Q."/>
            <person name="Xiao L."/>
            <person name="Rajput S."/>
            <person name="Deng P."/>
            <person name="Jia W."/>
            <person name="Huang R."/>
            <person name="Zhang M."/>
            <person name="Sun Y."/>
            <person name="Hu J."/>
            <person name="Fu X."/>
            <person name="Schnable P.S."/>
            <person name="Li F."/>
            <person name="Zhang H."/>
            <person name="Feng B."/>
            <person name="Zhu X."/>
            <person name="Liu R."/>
            <person name="Schnable J.C."/>
            <person name="Zhu J.-K."/>
            <person name="Zhang H."/>
        </authorList>
    </citation>
    <scope>NUCLEOTIDE SEQUENCE [LARGE SCALE GENOMIC DNA]</scope>
</reference>
<dbReference type="EMBL" id="PQIB02000017">
    <property type="protein sequence ID" value="RLM57796.1"/>
    <property type="molecule type" value="Genomic_DNA"/>
</dbReference>
<keyword evidence="3" id="KW-1185">Reference proteome</keyword>
<dbReference type="AlphaFoldDB" id="A0A3L6PG03"/>
<dbReference type="PANTHER" id="PTHR33074">
    <property type="entry name" value="EXPRESSED PROTEIN-RELATED"/>
    <property type="match status" value="1"/>
</dbReference>
<comment type="caution">
    <text evidence="2">The sequence shown here is derived from an EMBL/GenBank/DDBJ whole genome shotgun (WGS) entry which is preliminary data.</text>
</comment>
<dbReference type="InterPro" id="IPR011676">
    <property type="entry name" value="DUF1618"/>
</dbReference>
<dbReference type="PANTHER" id="PTHR33074:SF79">
    <property type="entry name" value="EXPRESSED PROTEIN"/>
    <property type="match status" value="1"/>
</dbReference>
<sequence>MEEPAPEPIVMKPSPRWIILDRFIHRSSRDADARGDGTASATSYTCTGGPIRASLRVAAAAVFPAVSRLHLHWPDRLDFRGRLSEPWLIAAHAHSILFRATVPLGDPVPCNYTHVFPDDLFVYSAFSSPPALHRLPACFVGGASTPHEDIYFKPYRRRQQRAMLDEEMGILCHGGDGEFTVADFTDFGPGGELCLLRHRSGSQKKIETEWMVKSVRFPQGPSGHYWVTDAIVPVDGRFLCWVDNYQGILVVDVLLAGDESSPGPVQLRYIPLPDEASQSERLDPDGDCPDPARCVRATAGGMIKLVCIDACPMRRRSDFTVRSWTLYDINQGRWCKGDDMGAAEFWGLYSGQLSLPRVKPEYPLVSLVHPDATCFLLKEAHGTYWMIEVDMRNKVLKSSARYMREEEEEEECSAKRVRRNFFDGHSFIPSEISTYLS</sequence>
<dbReference type="Pfam" id="PF07762">
    <property type="entry name" value="DUF1618"/>
    <property type="match status" value="1"/>
</dbReference>
<name>A0A3L6PG03_PANMI</name>
<evidence type="ECO:0000313" key="3">
    <source>
        <dbReference type="Proteomes" id="UP000275267"/>
    </source>
</evidence>
<gene>
    <name evidence="2" type="ORF">C2845_PM18G12990</name>
</gene>
<proteinExistence type="predicted"/>
<protein>
    <recommendedName>
        <fullName evidence="1">DUF1618 domain-containing protein</fullName>
    </recommendedName>
</protein>
<feature type="domain" description="DUF1618" evidence="1">
    <location>
        <begin position="241"/>
        <end position="373"/>
    </location>
</feature>
<dbReference type="Proteomes" id="UP000275267">
    <property type="component" value="Unassembled WGS sequence"/>
</dbReference>
<accession>A0A3L6PG03</accession>
<dbReference type="OrthoDB" id="585971at2759"/>
<evidence type="ECO:0000259" key="1">
    <source>
        <dbReference type="Pfam" id="PF07762"/>
    </source>
</evidence>